<organism evidence="1 2">
    <name type="scientific">Parasponia andersonii</name>
    <name type="common">Sponia andersonii</name>
    <dbReference type="NCBI Taxonomy" id="3476"/>
    <lineage>
        <taxon>Eukaryota</taxon>
        <taxon>Viridiplantae</taxon>
        <taxon>Streptophyta</taxon>
        <taxon>Embryophyta</taxon>
        <taxon>Tracheophyta</taxon>
        <taxon>Spermatophyta</taxon>
        <taxon>Magnoliopsida</taxon>
        <taxon>eudicotyledons</taxon>
        <taxon>Gunneridae</taxon>
        <taxon>Pentapetalae</taxon>
        <taxon>rosids</taxon>
        <taxon>fabids</taxon>
        <taxon>Rosales</taxon>
        <taxon>Cannabaceae</taxon>
        <taxon>Parasponia</taxon>
    </lineage>
</organism>
<comment type="caution">
    <text evidence="1">The sequence shown here is derived from an EMBL/GenBank/DDBJ whole genome shotgun (WGS) entry which is preliminary data.</text>
</comment>
<accession>A0A2P5BN38</accession>
<dbReference type="OrthoDB" id="10319829at2759"/>
<dbReference type="Proteomes" id="UP000237105">
    <property type="component" value="Unassembled WGS sequence"/>
</dbReference>
<name>A0A2P5BN38_PARAD</name>
<gene>
    <name evidence="1" type="ORF">PanWU01x14_224770</name>
</gene>
<protein>
    <submittedName>
        <fullName evidence="1">Uncharacterized protein</fullName>
    </submittedName>
</protein>
<keyword evidence="2" id="KW-1185">Reference proteome</keyword>
<proteinExistence type="predicted"/>
<dbReference type="EMBL" id="JXTB01000249">
    <property type="protein sequence ID" value="PON50164.1"/>
    <property type="molecule type" value="Genomic_DNA"/>
</dbReference>
<sequence>MVTMTLFDDHEPFRVELVRFGPDPVVVGYGPHVNDRGGAGRDEVLAYVGVLDGKPGPGEEGAWWVQSKGFSHYGLQVIEFWEVGIRYAAVSSTDDRVDFGLGLGLDFWVENHSC</sequence>
<dbReference type="AlphaFoldDB" id="A0A2P5BN38"/>
<evidence type="ECO:0000313" key="2">
    <source>
        <dbReference type="Proteomes" id="UP000237105"/>
    </source>
</evidence>
<reference evidence="2" key="1">
    <citation type="submission" date="2016-06" db="EMBL/GenBank/DDBJ databases">
        <title>Parallel loss of symbiosis genes in relatives of nitrogen-fixing non-legume Parasponia.</title>
        <authorList>
            <person name="Van Velzen R."/>
            <person name="Holmer R."/>
            <person name="Bu F."/>
            <person name="Rutten L."/>
            <person name="Van Zeijl A."/>
            <person name="Liu W."/>
            <person name="Santuari L."/>
            <person name="Cao Q."/>
            <person name="Sharma T."/>
            <person name="Shen D."/>
            <person name="Roswanjaya Y."/>
            <person name="Wardhani T."/>
            <person name="Kalhor M.S."/>
            <person name="Jansen J."/>
            <person name="Van den Hoogen J."/>
            <person name="Gungor B."/>
            <person name="Hartog M."/>
            <person name="Hontelez J."/>
            <person name="Verver J."/>
            <person name="Yang W.-C."/>
            <person name="Schijlen E."/>
            <person name="Repin R."/>
            <person name="Schilthuizen M."/>
            <person name="Schranz E."/>
            <person name="Heidstra R."/>
            <person name="Miyata K."/>
            <person name="Fedorova E."/>
            <person name="Kohlen W."/>
            <person name="Bisseling T."/>
            <person name="Smit S."/>
            <person name="Geurts R."/>
        </authorList>
    </citation>
    <scope>NUCLEOTIDE SEQUENCE [LARGE SCALE GENOMIC DNA]</scope>
    <source>
        <strain evidence="2">cv. WU1-14</strain>
    </source>
</reference>
<evidence type="ECO:0000313" key="1">
    <source>
        <dbReference type="EMBL" id="PON50164.1"/>
    </source>
</evidence>